<feature type="compositionally biased region" description="Basic residues" evidence="1">
    <location>
        <begin position="22"/>
        <end position="31"/>
    </location>
</feature>
<protein>
    <submittedName>
        <fullName evidence="3">Uncharacterized protein</fullName>
    </submittedName>
</protein>
<keyword evidence="2" id="KW-1185">Reference proteome</keyword>
<dbReference type="Proteomes" id="UP000887575">
    <property type="component" value="Unassembled WGS sequence"/>
</dbReference>
<proteinExistence type="predicted"/>
<feature type="compositionally biased region" description="Acidic residues" evidence="1">
    <location>
        <begin position="52"/>
        <end position="62"/>
    </location>
</feature>
<feature type="compositionally biased region" description="Basic and acidic residues" evidence="1">
    <location>
        <begin position="84"/>
        <end position="95"/>
    </location>
</feature>
<feature type="region of interest" description="Disordered" evidence="1">
    <location>
        <begin position="1"/>
        <end position="147"/>
    </location>
</feature>
<reference evidence="3" key="1">
    <citation type="submission" date="2024-02" db="UniProtKB">
        <authorList>
            <consortium name="WormBaseParasite"/>
        </authorList>
    </citation>
    <scope>IDENTIFICATION</scope>
</reference>
<sequence>MLESDPEESSVDPEEQNQRNGVRYRKGKRVKTVGDQEGLAVHLIPITQHNEQEEETDEEEEKEREMQRQILPPDVYKRASNASESKEKKDSHSMKDLPVPETRNRLSADFVPQNLMSFDSGNSPREEFRPVSPQQNSSFERILDDYD</sequence>
<feature type="compositionally biased region" description="Polar residues" evidence="1">
    <location>
        <begin position="114"/>
        <end position="123"/>
    </location>
</feature>
<name>A0AAF3ESD3_9BILA</name>
<accession>A0AAF3ESD3</accession>
<feature type="compositionally biased region" description="Acidic residues" evidence="1">
    <location>
        <begin position="1"/>
        <end position="15"/>
    </location>
</feature>
<dbReference type="AlphaFoldDB" id="A0AAF3ESD3"/>
<evidence type="ECO:0000313" key="2">
    <source>
        <dbReference type="Proteomes" id="UP000887575"/>
    </source>
</evidence>
<evidence type="ECO:0000256" key="1">
    <source>
        <dbReference type="SAM" id="MobiDB-lite"/>
    </source>
</evidence>
<evidence type="ECO:0000313" key="3">
    <source>
        <dbReference type="WBParaSite" id="MBELARI_LOCUS17050"/>
    </source>
</evidence>
<dbReference type="WBParaSite" id="MBELARI_LOCUS17050">
    <property type="protein sequence ID" value="MBELARI_LOCUS17050"/>
    <property type="gene ID" value="MBELARI_LOCUS17050"/>
</dbReference>
<organism evidence="2 3">
    <name type="scientific">Mesorhabditis belari</name>
    <dbReference type="NCBI Taxonomy" id="2138241"/>
    <lineage>
        <taxon>Eukaryota</taxon>
        <taxon>Metazoa</taxon>
        <taxon>Ecdysozoa</taxon>
        <taxon>Nematoda</taxon>
        <taxon>Chromadorea</taxon>
        <taxon>Rhabditida</taxon>
        <taxon>Rhabditina</taxon>
        <taxon>Rhabditomorpha</taxon>
        <taxon>Rhabditoidea</taxon>
        <taxon>Rhabditidae</taxon>
        <taxon>Mesorhabditinae</taxon>
        <taxon>Mesorhabditis</taxon>
    </lineage>
</organism>